<evidence type="ECO:0000313" key="1">
    <source>
        <dbReference type="EMBL" id="AAU37999.1"/>
    </source>
</evidence>
<dbReference type="AlphaFoldDB" id="Q65SR1"/>
<dbReference type="EMBL" id="AE016827">
    <property type="protein sequence ID" value="AAU37999.1"/>
    <property type="molecule type" value="Genomic_DNA"/>
</dbReference>
<evidence type="ECO:0000313" key="2">
    <source>
        <dbReference type="Proteomes" id="UP000000607"/>
    </source>
</evidence>
<gene>
    <name evidence="1" type="ordered locus">MS1392</name>
</gene>
<proteinExistence type="predicted"/>
<protein>
    <submittedName>
        <fullName evidence="1">Uncharacterized protein</fullName>
    </submittedName>
</protein>
<dbReference type="KEGG" id="msu:MS1392"/>
<name>Q65SR1_MANSM</name>
<dbReference type="Proteomes" id="UP000000607">
    <property type="component" value="Chromosome"/>
</dbReference>
<organism evidence="1 2">
    <name type="scientific">Mannheimia succiniciproducens (strain KCTC 0769BP / MBEL55E)</name>
    <dbReference type="NCBI Taxonomy" id="221988"/>
    <lineage>
        <taxon>Bacteria</taxon>
        <taxon>Pseudomonadati</taxon>
        <taxon>Pseudomonadota</taxon>
        <taxon>Gammaproteobacteria</taxon>
        <taxon>Pasteurellales</taxon>
        <taxon>Pasteurellaceae</taxon>
        <taxon>Basfia</taxon>
    </lineage>
</organism>
<reference evidence="1 2" key="1">
    <citation type="journal article" date="2004" name="Nat. Biotechnol.">
        <title>The genome sequence of the capnophilic rumen bacterium Mannheimia succiniciproducens.</title>
        <authorList>
            <person name="Hong S.H."/>
            <person name="Kim J.S."/>
            <person name="Lee S.Y."/>
            <person name="In Y.H."/>
            <person name="Choi S.S."/>
            <person name="Rih J.-K."/>
            <person name="Kim C.H."/>
            <person name="Jeong H."/>
            <person name="Hur C.G."/>
            <person name="Kim J.J."/>
        </authorList>
    </citation>
    <scope>NUCLEOTIDE SEQUENCE [LARGE SCALE GENOMIC DNA]</scope>
    <source>
        <strain evidence="2">KCTC 0769BP / MBEL55E</strain>
    </source>
</reference>
<keyword evidence="2" id="KW-1185">Reference proteome</keyword>
<dbReference type="HOGENOM" id="CLU_3374512_0_0_6"/>
<sequence>MRSKNEVFLQAVGFGRNFANGTLLYTPNNILEKM</sequence>
<dbReference type="STRING" id="221988.MS1392"/>
<accession>Q65SR1</accession>